<dbReference type="RefSeq" id="WP_110830082.1">
    <property type="nucleotide sequence ID" value="NZ_QKLU01000003.1"/>
</dbReference>
<evidence type="ECO:0000259" key="2">
    <source>
        <dbReference type="Pfam" id="PF04773"/>
    </source>
</evidence>
<comment type="caution">
    <text evidence="4">The sequence shown here is derived from an EMBL/GenBank/DDBJ whole genome shotgun (WGS) entry which is preliminary data.</text>
</comment>
<evidence type="ECO:0000259" key="3">
    <source>
        <dbReference type="Pfam" id="PF16344"/>
    </source>
</evidence>
<feature type="transmembrane region" description="Helical" evidence="1">
    <location>
        <begin position="84"/>
        <end position="102"/>
    </location>
</feature>
<feature type="domain" description="FecR protein" evidence="2">
    <location>
        <begin position="128"/>
        <end position="220"/>
    </location>
</feature>
<dbReference type="Gene3D" id="2.60.120.1440">
    <property type="match status" value="1"/>
</dbReference>
<dbReference type="PIRSF" id="PIRSF018266">
    <property type="entry name" value="FecR"/>
    <property type="match status" value="1"/>
</dbReference>
<dbReference type="Gene3D" id="3.55.50.30">
    <property type="match status" value="1"/>
</dbReference>
<proteinExistence type="predicted"/>
<keyword evidence="1" id="KW-0812">Transmembrane</keyword>
<keyword evidence="5" id="KW-1185">Reference proteome</keyword>
<dbReference type="Proteomes" id="UP000248198">
    <property type="component" value="Unassembled WGS sequence"/>
</dbReference>
<protein>
    <submittedName>
        <fullName evidence="4">FecR family protein</fullName>
    </submittedName>
</protein>
<dbReference type="GO" id="GO:0016989">
    <property type="term" value="F:sigma factor antagonist activity"/>
    <property type="evidence" value="ECO:0007669"/>
    <property type="project" value="TreeGrafter"/>
</dbReference>
<dbReference type="AlphaFoldDB" id="A0A318UFX3"/>
<dbReference type="PANTHER" id="PTHR30273:SF2">
    <property type="entry name" value="PROTEIN FECR"/>
    <property type="match status" value="1"/>
</dbReference>
<keyword evidence="1" id="KW-1133">Transmembrane helix</keyword>
<feature type="domain" description="Protein FecR C-terminal" evidence="3">
    <location>
        <begin position="268"/>
        <end position="335"/>
    </location>
</feature>
<sequence>MKTDPFSAEIIQGFFEGQLSEKQHQEILTWLSSLTEQQQQEFMEKHQNFLESTPMDPLTGELPGFQVIEKEILRSGKNRQKFRLWSLSAAAVLLLCSGLWFLSNTGKQSPVVLVVRQAGAQVRMLHIRNEQAQIQHVVLPDSSTVNLYPGASLEYPENFHPAKRELKLSGKAFFKVRHQVHRPFSVKTAAITTVVLGTSFWIDAPLNLGTVSVKVKTGKVGVVHRQQTLFLLPLDQATFNPVKGTLLSVKRAVVKPVKAIGQPLSEALVFNGTPLEQVVKVLNESFKQHIVLQENVNAQFPISLNTRGKTLKEILEEIKSQTPVKYEITRHQINISKQE</sequence>
<evidence type="ECO:0000313" key="5">
    <source>
        <dbReference type="Proteomes" id="UP000248198"/>
    </source>
</evidence>
<gene>
    <name evidence="4" type="ORF">B0O44_103518</name>
</gene>
<name>A0A318UFX3_9SPHI</name>
<dbReference type="Pfam" id="PF04773">
    <property type="entry name" value="FecR"/>
    <property type="match status" value="1"/>
</dbReference>
<evidence type="ECO:0000256" key="1">
    <source>
        <dbReference type="SAM" id="Phobius"/>
    </source>
</evidence>
<dbReference type="EMBL" id="QKLU01000003">
    <property type="protein sequence ID" value="PYF75071.1"/>
    <property type="molecule type" value="Genomic_DNA"/>
</dbReference>
<evidence type="ECO:0000313" key="4">
    <source>
        <dbReference type="EMBL" id="PYF75071.1"/>
    </source>
</evidence>
<organism evidence="4 5">
    <name type="scientific">Pedobacter nutrimenti</name>
    <dbReference type="NCBI Taxonomy" id="1241337"/>
    <lineage>
        <taxon>Bacteria</taxon>
        <taxon>Pseudomonadati</taxon>
        <taxon>Bacteroidota</taxon>
        <taxon>Sphingobacteriia</taxon>
        <taxon>Sphingobacteriales</taxon>
        <taxon>Sphingobacteriaceae</taxon>
        <taxon>Pedobacter</taxon>
    </lineage>
</organism>
<accession>A0A318UFX3</accession>
<dbReference type="OrthoDB" id="922352at2"/>
<dbReference type="InterPro" id="IPR012373">
    <property type="entry name" value="Ferrdict_sens_TM"/>
</dbReference>
<dbReference type="Pfam" id="PF16344">
    <property type="entry name" value="FecR_C"/>
    <property type="match status" value="1"/>
</dbReference>
<dbReference type="PANTHER" id="PTHR30273">
    <property type="entry name" value="PERIPLASMIC SIGNAL SENSOR AND SIGMA FACTOR ACTIVATOR FECR-RELATED"/>
    <property type="match status" value="1"/>
</dbReference>
<reference evidence="4 5" key="1">
    <citation type="submission" date="2018-06" db="EMBL/GenBank/DDBJ databases">
        <title>Genomic Encyclopedia of Archaeal and Bacterial Type Strains, Phase II (KMG-II): from individual species to whole genera.</title>
        <authorList>
            <person name="Goeker M."/>
        </authorList>
    </citation>
    <scope>NUCLEOTIDE SEQUENCE [LARGE SCALE GENOMIC DNA]</scope>
    <source>
        <strain evidence="4 5">DSM 27372</strain>
    </source>
</reference>
<dbReference type="InterPro" id="IPR006860">
    <property type="entry name" value="FecR"/>
</dbReference>
<keyword evidence="1" id="KW-0472">Membrane</keyword>
<dbReference type="InterPro" id="IPR032508">
    <property type="entry name" value="FecR_C"/>
</dbReference>